<dbReference type="InterPro" id="IPR041667">
    <property type="entry name" value="Cupin_8"/>
</dbReference>
<dbReference type="Gene3D" id="2.60.120.650">
    <property type="entry name" value="Cupin"/>
    <property type="match status" value="2"/>
</dbReference>
<proteinExistence type="predicted"/>
<dbReference type="Proteomes" id="UP000241559">
    <property type="component" value="Segment"/>
</dbReference>
<evidence type="ECO:0000259" key="2">
    <source>
        <dbReference type="PROSITE" id="PS51184"/>
    </source>
</evidence>
<dbReference type="Pfam" id="PF13621">
    <property type="entry name" value="Cupin_8"/>
    <property type="match status" value="2"/>
</dbReference>
<name>A0A161GPK0_MIMIV</name>
<organism evidence="3 4">
    <name type="scientific">Mimivirus Bombay</name>
    <dbReference type="NCBI Taxonomy" id="1835008"/>
    <lineage>
        <taxon>Viruses</taxon>
        <taxon>Varidnaviria</taxon>
        <taxon>Bamfordvirae</taxon>
        <taxon>Nucleocytoviricota</taxon>
        <taxon>Megaviricetes</taxon>
        <taxon>Imitervirales</taxon>
        <taxon>Mimiviridae</taxon>
        <taxon>Megamimivirinae</taxon>
        <taxon>Mimivirus</taxon>
        <taxon>Mimivirus bradfordmassiliense</taxon>
    </lineage>
</organism>
<dbReference type="EMBL" id="KU761889">
    <property type="protein sequence ID" value="AMZ03324.1"/>
    <property type="molecule type" value="Genomic_DNA"/>
</dbReference>
<reference evidence="3" key="1">
    <citation type="journal article" date="2016" name="Genom Data">
        <title>Isolation and complete genome sequencing of Mimivirus bombay, a Giant Virus in sewage of Mumbai, India.</title>
        <authorList>
            <person name="Chatterjee A."/>
            <person name="Ali F."/>
            <person name="Bange D."/>
            <person name="Kondabagil K."/>
        </authorList>
    </citation>
    <scope>NUCLEOTIDE SEQUENCE [LARGE SCALE GENOMIC DNA]</scope>
    <source>
        <strain evidence="3">1</strain>
    </source>
</reference>
<dbReference type="PANTHER" id="PTHR12461">
    <property type="entry name" value="HYPOXIA-INDUCIBLE FACTOR 1 ALPHA INHIBITOR-RELATED"/>
    <property type="match status" value="1"/>
</dbReference>
<keyword evidence="1" id="KW-1133">Transmembrane helix</keyword>
<dbReference type="PANTHER" id="PTHR12461:SF105">
    <property type="entry name" value="HYPOXIA-INDUCIBLE FACTOR 1-ALPHA INHIBITOR"/>
    <property type="match status" value="1"/>
</dbReference>
<protein>
    <submittedName>
        <fullName evidence="3">Putative JmjC domain-containing protein</fullName>
    </submittedName>
</protein>
<evidence type="ECO:0000313" key="4">
    <source>
        <dbReference type="Proteomes" id="UP000241559"/>
    </source>
</evidence>
<accession>A0A161GPK0</accession>
<dbReference type="SUPFAM" id="SSF51197">
    <property type="entry name" value="Clavaminate synthase-like"/>
    <property type="match status" value="2"/>
</dbReference>
<keyword evidence="1" id="KW-0472">Membrane</keyword>
<keyword evidence="1" id="KW-0812">Transmembrane</keyword>
<dbReference type="PROSITE" id="PS51184">
    <property type="entry name" value="JMJC"/>
    <property type="match status" value="1"/>
</dbReference>
<feature type="domain" description="JmjC" evidence="2">
    <location>
        <begin position="1"/>
        <end position="127"/>
    </location>
</feature>
<evidence type="ECO:0000256" key="1">
    <source>
        <dbReference type="SAM" id="Phobius"/>
    </source>
</evidence>
<feature type="transmembrane region" description="Helical" evidence="1">
    <location>
        <begin position="7"/>
        <end position="24"/>
    </location>
</feature>
<evidence type="ECO:0000313" key="3">
    <source>
        <dbReference type="EMBL" id="AMZ03324.1"/>
    </source>
</evidence>
<dbReference type="InterPro" id="IPR003347">
    <property type="entry name" value="JmjC_dom"/>
</dbReference>
<sequence>MNNMKKIIIISIIIIIIIVLLFYINKSLTNSTKQSLNKIHTDNYDRHVYSNGKYAHFSKITRDDSQLYPSLKYCTKYEFELRSGDMLYIPKGWWHWIESIGRTISVNFWWDNGQIRIPNNKLNLIQPKTRGVNCNKSMVFETNYINNNNSLNNITNPIIIRNGYSSLKEKFTDKFLLDKIPKVEVWDGVNNTVENTTLKKFINSKDKHKYIITLDQFSINNHIKNILKNDVIVPTILSYTNCEYNFWFSYNYMDTGLHYDDYDGLLCVIDGIKKIKLYAPCDSPYLHSFPLFPKWSTILPPTNISYNLYKNIEWMTKPSNNSLPSSMLLFKTVHNKYLITIIDKLYNIYGSNNIIYGIKNSDGKLRWEFYFYRTDTVPGQINILDKNNPESWIPKFSKILQLHMNNVSINKPINKNNLLVSCFDYQPELFPKTDIDLYYSIPNNLKNLSELNSSDLYKIIQTTPETEISSNYPLFIAIYNHNTNLHKGNQIIDFKSSVIKNLDEYLFIFNIPQCKNWIGKTLNYYGSNKNIVCSIAVKKDTVGLFWFGLTTQEFIKFLNENQWNSEYVNWLSTNSKLFDHLSHEICIHYDYNGNPKRSAFYGII</sequence>